<dbReference type="PANTHER" id="PTHR43459">
    <property type="entry name" value="ENOYL-COA HYDRATASE"/>
    <property type="match status" value="1"/>
</dbReference>
<accession>A0ABY6Z013</accession>
<evidence type="ECO:0000313" key="3">
    <source>
        <dbReference type="EMBL" id="WAH36210.1"/>
    </source>
</evidence>
<dbReference type="PANTHER" id="PTHR43459:SF1">
    <property type="entry name" value="EG:BACN32G11.4 PROTEIN"/>
    <property type="match status" value="1"/>
</dbReference>
<evidence type="ECO:0000256" key="1">
    <source>
        <dbReference type="ARBA" id="ARBA00005254"/>
    </source>
</evidence>
<dbReference type="InterPro" id="IPR029045">
    <property type="entry name" value="ClpP/crotonase-like_dom_sf"/>
</dbReference>
<dbReference type="InterPro" id="IPR014748">
    <property type="entry name" value="Enoyl-CoA_hydra_C"/>
</dbReference>
<reference evidence="3" key="1">
    <citation type="submission" date="2022-08" db="EMBL/GenBank/DDBJ databases">
        <title>Alicyclobacillus dauci DSM2870, complete genome.</title>
        <authorList>
            <person name="Wang Q."/>
            <person name="Cai R."/>
            <person name="Wang Z."/>
        </authorList>
    </citation>
    <scope>NUCLEOTIDE SEQUENCE</scope>
    <source>
        <strain evidence="3">DSM 28700</strain>
    </source>
</reference>
<sequence>MSSESVIFRVEDGVAIVQLNEPESRNALSTDIKTRLREILEQVEEDDSVKVLLLSGNGRGFCAGGDIRGMSSKRTVGESINKIQNTTKIVKKVSKLRKPVIAAVHGYAMGAGFSLVLASDIVFAEEGTKFGLSFSKIGLVPDCGLLYFLPKVVGGYRAKELIFMGESISSEDGVGYGFVNRLVAKGSAFDEALAFAKKLTNGATMTVSTVKSILSNSDNMSLDQVIELENYCQTIMQQTADHEEGIRAFLERRPANFRGV</sequence>
<dbReference type="RefSeq" id="WP_268043531.1">
    <property type="nucleotide sequence ID" value="NZ_CP104064.1"/>
</dbReference>
<dbReference type="EMBL" id="CP104064">
    <property type="protein sequence ID" value="WAH36210.1"/>
    <property type="molecule type" value="Genomic_DNA"/>
</dbReference>
<organism evidence="3 4">
    <name type="scientific">Alicyclobacillus dauci</name>
    <dbReference type="NCBI Taxonomy" id="1475485"/>
    <lineage>
        <taxon>Bacteria</taxon>
        <taxon>Bacillati</taxon>
        <taxon>Bacillota</taxon>
        <taxon>Bacilli</taxon>
        <taxon>Bacillales</taxon>
        <taxon>Alicyclobacillaceae</taxon>
        <taxon>Alicyclobacillus</taxon>
    </lineage>
</organism>
<dbReference type="CDD" id="cd06558">
    <property type="entry name" value="crotonase-like"/>
    <property type="match status" value="1"/>
</dbReference>
<dbReference type="SUPFAM" id="SSF52096">
    <property type="entry name" value="ClpP/crotonase"/>
    <property type="match status" value="1"/>
</dbReference>
<keyword evidence="4" id="KW-1185">Reference proteome</keyword>
<dbReference type="Gene3D" id="1.10.12.10">
    <property type="entry name" value="Lyase 2-enoyl-coa Hydratase, Chain A, domain 2"/>
    <property type="match status" value="1"/>
</dbReference>
<dbReference type="Gene3D" id="3.90.226.10">
    <property type="entry name" value="2-enoyl-CoA Hydratase, Chain A, domain 1"/>
    <property type="match status" value="1"/>
</dbReference>
<name>A0ABY6Z013_9BACL</name>
<dbReference type="Pfam" id="PF00378">
    <property type="entry name" value="ECH_1"/>
    <property type="match status" value="1"/>
</dbReference>
<protein>
    <submittedName>
        <fullName evidence="3">Enoyl-CoA hydratase/isomerase family protein</fullName>
    </submittedName>
</protein>
<dbReference type="Proteomes" id="UP001164803">
    <property type="component" value="Chromosome"/>
</dbReference>
<evidence type="ECO:0000313" key="4">
    <source>
        <dbReference type="Proteomes" id="UP001164803"/>
    </source>
</evidence>
<gene>
    <name evidence="3" type="ORF">NZD86_18485</name>
</gene>
<dbReference type="PROSITE" id="PS00166">
    <property type="entry name" value="ENOYL_COA_HYDRATASE"/>
    <property type="match status" value="1"/>
</dbReference>
<dbReference type="InterPro" id="IPR001753">
    <property type="entry name" value="Enoyl-CoA_hydra/iso"/>
</dbReference>
<evidence type="ECO:0000256" key="2">
    <source>
        <dbReference type="RuleBase" id="RU003707"/>
    </source>
</evidence>
<proteinExistence type="inferred from homology"/>
<comment type="similarity">
    <text evidence="1 2">Belongs to the enoyl-CoA hydratase/isomerase family.</text>
</comment>
<dbReference type="InterPro" id="IPR018376">
    <property type="entry name" value="Enoyl-CoA_hyd/isom_CS"/>
</dbReference>